<dbReference type="AlphaFoldDB" id="A0A7I8V7S5"/>
<keyword evidence="6" id="KW-0325">Glycoprotein</keyword>
<dbReference type="InterPro" id="IPR000720">
    <property type="entry name" value="PHM/PAL"/>
</dbReference>
<keyword evidence="3 12" id="KW-0732">Signal</keyword>
<feature type="binding site" evidence="9">
    <location>
        <position position="344"/>
    </location>
    <ligand>
        <name>Zn(2+)</name>
        <dbReference type="ChEBI" id="CHEBI:29105"/>
        <note>catalytic</note>
    </ligand>
</feature>
<keyword evidence="7" id="KW-0456">Lyase</keyword>
<accession>A0A7I8V7S5</accession>
<feature type="signal peptide" evidence="12">
    <location>
        <begin position="1"/>
        <end position="18"/>
    </location>
</feature>
<dbReference type="GO" id="GO:0046872">
    <property type="term" value="F:metal ion binding"/>
    <property type="evidence" value="ECO:0007669"/>
    <property type="project" value="UniProtKB-KW"/>
</dbReference>
<evidence type="ECO:0000256" key="7">
    <source>
        <dbReference type="ARBA" id="ARBA00023239"/>
    </source>
</evidence>
<feature type="disulfide bond" evidence="10">
    <location>
        <begin position="252"/>
        <end position="263"/>
    </location>
</feature>
<keyword evidence="5 10" id="KW-1015">Disulfide bond</keyword>
<dbReference type="PROSITE" id="PS51125">
    <property type="entry name" value="NHL"/>
    <property type="match status" value="2"/>
</dbReference>
<keyword evidence="14" id="KW-1185">Reference proteome</keyword>
<feature type="binding site" evidence="9">
    <location>
        <position position="79"/>
    </location>
    <ligand>
        <name>Ca(2+)</name>
        <dbReference type="ChEBI" id="CHEBI:29108"/>
        <note>structural</note>
    </ligand>
</feature>
<dbReference type="EC" id="4.3.2.5" evidence="1"/>
<reference evidence="13 14" key="1">
    <citation type="submission" date="2020-08" db="EMBL/GenBank/DDBJ databases">
        <authorList>
            <person name="Hejnol A."/>
        </authorList>
    </citation>
    <scope>NUCLEOTIDE SEQUENCE [LARGE SCALE GENOMIC DNA]</scope>
</reference>
<comment type="cofactor">
    <cofactor evidence="9">
        <name>Zn(2+)</name>
        <dbReference type="ChEBI" id="CHEBI:29105"/>
    </cofactor>
    <text evidence="9">Binds one Zn(2+) ion per subunit.</text>
</comment>
<comment type="caution">
    <text evidence="13">The sequence shown here is derived from an EMBL/GenBank/DDBJ whole genome shotgun (WGS) entry which is preliminary data.</text>
</comment>
<dbReference type="InterPro" id="IPR011042">
    <property type="entry name" value="6-blade_b-propeller_TolB-like"/>
</dbReference>
<feature type="binding site" evidence="9">
    <location>
        <position position="345"/>
    </location>
    <ligand>
        <name>Ca(2+)</name>
        <dbReference type="ChEBI" id="CHEBI:29108"/>
        <note>structural</note>
    </ligand>
</feature>
<name>A0A7I8V7S5_9ANNE</name>
<evidence type="ECO:0000256" key="11">
    <source>
        <dbReference type="PROSITE-ProRule" id="PRU00504"/>
    </source>
</evidence>
<dbReference type="Proteomes" id="UP000549394">
    <property type="component" value="Unassembled WGS sequence"/>
</dbReference>
<evidence type="ECO:0000256" key="9">
    <source>
        <dbReference type="PIRSR" id="PIRSR600720-2"/>
    </source>
</evidence>
<keyword evidence="9" id="KW-0862">Zinc</keyword>
<evidence type="ECO:0000256" key="6">
    <source>
        <dbReference type="ARBA" id="ARBA00023180"/>
    </source>
</evidence>
<dbReference type="Gene3D" id="2.120.10.30">
    <property type="entry name" value="TolB, C-terminal domain"/>
    <property type="match status" value="1"/>
</dbReference>
<dbReference type="GO" id="GO:0016020">
    <property type="term" value="C:membrane"/>
    <property type="evidence" value="ECO:0007669"/>
    <property type="project" value="InterPro"/>
</dbReference>
<feature type="binding site" evidence="8">
    <location>
        <position position="92"/>
    </location>
    <ligand>
        <name>a protein</name>
        <dbReference type="ChEBI" id="CHEBI:16541"/>
    </ligand>
    <ligandPart>
        <name>C-terminal Xaa-(2S)-2-hydroxyglycine residue</name>
        <dbReference type="ChEBI" id="CHEBI:142768"/>
    </ligandPart>
</feature>
<gene>
    <name evidence="13" type="ORF">DGYR_LOCUS884</name>
</gene>
<evidence type="ECO:0000313" key="14">
    <source>
        <dbReference type="Proteomes" id="UP000549394"/>
    </source>
</evidence>
<feature type="binding site" evidence="8">
    <location>
        <position position="256"/>
    </location>
    <ligand>
        <name>a protein</name>
        <dbReference type="ChEBI" id="CHEBI:16541"/>
    </ligand>
    <ligandPart>
        <name>C-terminal Xaa-(2S)-2-hydroxyglycine residue</name>
        <dbReference type="ChEBI" id="CHEBI:142768"/>
    </ligandPart>
</feature>
<dbReference type="PANTHER" id="PTHR10680:SF36">
    <property type="entry name" value="PEPTIDYL-ALPHA-HYDROXYGLYCINE ALPHA-AMIDATING LYASE 1"/>
    <property type="match status" value="1"/>
</dbReference>
<dbReference type="OrthoDB" id="10018185at2759"/>
<keyword evidence="4" id="KW-0677">Repeat</keyword>
<feature type="binding site" evidence="9">
    <location>
        <position position="240"/>
    </location>
    <ligand>
        <name>Zn(2+)</name>
        <dbReference type="ChEBI" id="CHEBI:29105"/>
        <note>catalytic</note>
    </ligand>
</feature>
<dbReference type="InterPro" id="IPR001258">
    <property type="entry name" value="NHL_repeat"/>
</dbReference>
<dbReference type="SUPFAM" id="SSF63829">
    <property type="entry name" value="Calcium-dependent phosphotriesterase"/>
    <property type="match status" value="1"/>
</dbReference>
<evidence type="ECO:0000256" key="2">
    <source>
        <dbReference type="ARBA" id="ARBA00022723"/>
    </source>
</evidence>
<evidence type="ECO:0000256" key="3">
    <source>
        <dbReference type="ARBA" id="ARBA00022729"/>
    </source>
</evidence>
<feature type="disulfide bond" evidence="10">
    <location>
        <begin position="194"/>
        <end position="214"/>
    </location>
</feature>
<feature type="chain" id="PRO_5029698876" description="peptidylamidoglycolate lyase" evidence="12">
    <location>
        <begin position="19"/>
        <end position="404"/>
    </location>
</feature>
<feature type="binding site" evidence="8">
    <location>
        <position position="213"/>
    </location>
    <ligand>
        <name>a protein</name>
        <dbReference type="ChEBI" id="CHEBI:16541"/>
    </ligand>
    <ligandPart>
        <name>C-terminal Xaa-(2S)-2-hydroxyglycine residue</name>
        <dbReference type="ChEBI" id="CHEBI:142768"/>
    </ligandPart>
</feature>
<evidence type="ECO:0000256" key="8">
    <source>
        <dbReference type="PIRSR" id="PIRSR600720-1"/>
    </source>
</evidence>
<feature type="repeat" description="NHL" evidence="11">
    <location>
        <begin position="128"/>
        <end position="169"/>
    </location>
</feature>
<dbReference type="GO" id="GO:0004598">
    <property type="term" value="F:peptidylamidoglycolate lyase activity"/>
    <property type="evidence" value="ECO:0007669"/>
    <property type="project" value="UniProtKB-EC"/>
</dbReference>
<evidence type="ECO:0000313" key="13">
    <source>
        <dbReference type="EMBL" id="CAD5111618.1"/>
    </source>
</evidence>
<dbReference type="Pfam" id="PF01436">
    <property type="entry name" value="NHL"/>
    <property type="match status" value="3"/>
</dbReference>
<dbReference type="CDD" id="cd14958">
    <property type="entry name" value="NHL_PAL_like"/>
    <property type="match status" value="1"/>
</dbReference>
<protein>
    <recommendedName>
        <fullName evidence="1">peptidylamidoglycolate lyase</fullName>
        <ecNumber evidence="1">4.3.2.5</ecNumber>
    </recommendedName>
</protein>
<evidence type="ECO:0000256" key="1">
    <source>
        <dbReference type="ARBA" id="ARBA00012343"/>
    </source>
</evidence>
<feature type="binding site" evidence="9">
    <location>
        <position position="145"/>
    </location>
    <ligand>
        <name>Ca(2+)</name>
        <dbReference type="ChEBI" id="CHEBI:29108"/>
        <note>structural</note>
    </ligand>
</feature>
<dbReference type="PRINTS" id="PR00790">
    <property type="entry name" value="PAMONOXGNASE"/>
</dbReference>
<keyword evidence="9" id="KW-0106">Calcium</keyword>
<dbReference type="EMBL" id="CAJFCJ010000002">
    <property type="protein sequence ID" value="CAD5111618.1"/>
    <property type="molecule type" value="Genomic_DNA"/>
</dbReference>
<sequence length="404" mass="45114">MMWKFVLISLALVELSSSWPQYHGKENLDELMKEFFGDNLEGKPSYVSEVEETVEGEENDLDLHEDTKWNVPSGEVGGLAVDRNGLLGVFHRAERIWKLDDFSKNGTYLKKNEGPISSPTLMVVDPSGKILKSFGENEYYMPHGLTIDKDGNYWLTDVARHQVFKINKGEEKPTLTLGTAFVPAKDNQDLKNFCKPTDVAVASNGEFFVSDGYCNSRVLKYSPDGNLIGIIGEGDFAIPHSLAINEDLDIICVADREHERITCYKAGIRDKAYTGLKIGQINENVGRVFAIEFGSNGRLYAVSGNSERLAPIGMTIELGEDERGVWSYGIVSLWSPEKKFQSPHDLAVSLDESSVYVGELKTEAGSKNLHKLTHKAVVFKDVLLNDNGKIKEEQDMEIVKKSYM</sequence>
<dbReference type="GO" id="GO:0005576">
    <property type="term" value="C:extracellular region"/>
    <property type="evidence" value="ECO:0007669"/>
    <property type="project" value="TreeGrafter"/>
</dbReference>
<dbReference type="GO" id="GO:0006518">
    <property type="term" value="P:peptide metabolic process"/>
    <property type="evidence" value="ECO:0007669"/>
    <property type="project" value="InterPro"/>
</dbReference>
<keyword evidence="2 9" id="KW-0479">Metal-binding</keyword>
<evidence type="ECO:0000256" key="12">
    <source>
        <dbReference type="SAM" id="SignalP"/>
    </source>
</evidence>
<evidence type="ECO:0000256" key="5">
    <source>
        <dbReference type="ARBA" id="ARBA00023157"/>
    </source>
</evidence>
<feature type="binding site" evidence="9">
    <location>
        <position position="143"/>
    </location>
    <ligand>
        <name>Zn(2+)</name>
        <dbReference type="ChEBI" id="CHEBI:29105"/>
        <note>catalytic</note>
    </ligand>
</feature>
<evidence type="ECO:0000256" key="4">
    <source>
        <dbReference type="ARBA" id="ARBA00022737"/>
    </source>
</evidence>
<dbReference type="PANTHER" id="PTHR10680">
    <property type="entry name" value="PEPTIDYL-GLYCINE ALPHA-AMIDATING MONOOXYGENASE"/>
    <property type="match status" value="1"/>
</dbReference>
<feature type="repeat" description="NHL" evidence="11">
    <location>
        <begin position="191"/>
        <end position="224"/>
    </location>
</feature>
<evidence type="ECO:0000256" key="10">
    <source>
        <dbReference type="PIRSR" id="PIRSR600720-3"/>
    </source>
</evidence>
<organism evidence="13 14">
    <name type="scientific">Dimorphilus gyrociliatus</name>
    <dbReference type="NCBI Taxonomy" id="2664684"/>
    <lineage>
        <taxon>Eukaryota</taxon>
        <taxon>Metazoa</taxon>
        <taxon>Spiralia</taxon>
        <taxon>Lophotrochozoa</taxon>
        <taxon>Annelida</taxon>
        <taxon>Polychaeta</taxon>
        <taxon>Polychaeta incertae sedis</taxon>
        <taxon>Dinophilidae</taxon>
        <taxon>Dimorphilus</taxon>
    </lineage>
</organism>
<proteinExistence type="predicted"/>